<sequence length="55" mass="6182">MIYCKVGRYPRGLKEALCCIYCTKNKNCPNACKSTNSACNLSFEVKKEPFAEGQK</sequence>
<evidence type="ECO:0000313" key="1">
    <source>
        <dbReference type="EMBL" id="OAA90808.1"/>
    </source>
</evidence>
<organism evidence="1 3">
    <name type="scientific">Clostridium coskatii</name>
    <dbReference type="NCBI Taxonomy" id="1705578"/>
    <lineage>
        <taxon>Bacteria</taxon>
        <taxon>Bacillati</taxon>
        <taxon>Bacillota</taxon>
        <taxon>Clostridia</taxon>
        <taxon>Eubacteriales</taxon>
        <taxon>Clostridiaceae</taxon>
        <taxon>Clostridium</taxon>
    </lineage>
</organism>
<evidence type="ECO:0000313" key="3">
    <source>
        <dbReference type="Proteomes" id="UP000077384"/>
    </source>
</evidence>
<accession>A0A166RHG3</accession>
<evidence type="ECO:0000313" key="2">
    <source>
        <dbReference type="EMBL" id="OBR96842.1"/>
    </source>
</evidence>
<protein>
    <submittedName>
        <fullName evidence="1">Uncharacterized protein</fullName>
    </submittedName>
</protein>
<evidence type="ECO:0000313" key="4">
    <source>
        <dbReference type="Proteomes" id="UP000093694"/>
    </source>
</evidence>
<proteinExistence type="predicted"/>
<dbReference type="EMBL" id="LITQ01000029">
    <property type="protein sequence ID" value="OAA90808.1"/>
    <property type="molecule type" value="Genomic_DNA"/>
</dbReference>
<dbReference type="Proteomes" id="UP000093694">
    <property type="component" value="Unassembled WGS sequence"/>
</dbReference>
<dbReference type="PATRIC" id="fig|1705578.3.peg.2220"/>
<reference evidence="2 4" key="2">
    <citation type="journal article" date="2016" name="Front. Microbiol.">
        <title>Industrial Acetogenic Biocatalysts: A Comparative Metabolic and Genomic Analysis.</title>
        <authorList>
            <person name="Bengelsdorf F."/>
            <person name="Poehlein A."/>
            <person name="Sonja S."/>
            <person name="Erz C."/>
            <person name="Hummel T."/>
            <person name="Hoffmeister S."/>
            <person name="Daniel R."/>
            <person name="Durre P."/>
        </authorList>
    </citation>
    <scope>NUCLEOTIDE SEQUENCE [LARGE SCALE GENOMIC DNA]</scope>
    <source>
        <strain evidence="2 4">PTA-10522</strain>
    </source>
</reference>
<keyword evidence="4" id="KW-1185">Reference proteome</keyword>
<dbReference type="AlphaFoldDB" id="A0A166RHG3"/>
<dbReference type="EMBL" id="LROR01000031">
    <property type="protein sequence ID" value="OBR96842.1"/>
    <property type="molecule type" value="Genomic_DNA"/>
</dbReference>
<reference evidence="1 3" key="1">
    <citation type="journal article" date="2015" name="Biotechnol. Bioeng.">
        <title>Genome sequence and phenotypic characterization of Caulobacter segnis.</title>
        <authorList>
            <person name="Patel S."/>
            <person name="Fletcher B."/>
            <person name="Scott D.C."/>
            <person name="Ely B."/>
        </authorList>
    </citation>
    <scope>NUCLEOTIDE SEQUENCE [LARGE SCALE GENOMIC DNA]</scope>
    <source>
        <strain evidence="1 3">PS02</strain>
    </source>
</reference>
<name>A0A166RHG3_9CLOT</name>
<comment type="caution">
    <text evidence="1">The sequence shown here is derived from an EMBL/GenBank/DDBJ whole genome shotgun (WGS) entry which is preliminary data.</text>
</comment>
<gene>
    <name evidence="2" type="ORF">CLCOS_06860</name>
    <name evidence="1" type="ORF">WX73_01958</name>
</gene>
<dbReference type="RefSeq" id="WP_156496388.1">
    <property type="nucleotide sequence ID" value="NZ_LITQ01000029.1"/>
</dbReference>
<dbReference type="Proteomes" id="UP000077384">
    <property type="component" value="Unassembled WGS sequence"/>
</dbReference>